<dbReference type="Pfam" id="PF13346">
    <property type="entry name" value="ABC2_membrane_5"/>
    <property type="match status" value="1"/>
</dbReference>
<keyword evidence="1" id="KW-1133">Transmembrane helix</keyword>
<dbReference type="Proteomes" id="UP001596147">
    <property type="component" value="Unassembled WGS sequence"/>
</dbReference>
<evidence type="ECO:0000313" key="3">
    <source>
        <dbReference type="Proteomes" id="UP001596147"/>
    </source>
</evidence>
<keyword evidence="1" id="KW-0472">Membrane</keyword>
<comment type="caution">
    <text evidence="2">The sequence shown here is derived from an EMBL/GenBank/DDBJ whole genome shotgun (WGS) entry which is preliminary data.</text>
</comment>
<name>A0ABW0LJY4_9BACI</name>
<proteinExistence type="predicted"/>
<sequence length="258" mass="28618">MRNLFVLWKKEMVESSKNGKWIWLPIVFMIIGITQVFTNYYLPEIMEHAGNLPDGTIISIPTPTGPEVIAGVLSQFGTIGTLLFVLATMGVMSNERVSGAVTLVMVRPVSALQYVSSKWLGQLLIAIASFCASYLITWYYTNQLFSSVDWLVVWQSFLIYSLWIVLIVSITIFAGTIFKGNGAIAGISVLFLGLLSVLTTLLPKFMKWSPANLREHATIILMGQPAQDHLVLTIVSTIVLCVAFFALAVIRFGRAEQY</sequence>
<dbReference type="PANTHER" id="PTHR37305:SF1">
    <property type="entry name" value="MEMBRANE PROTEIN"/>
    <property type="match status" value="1"/>
</dbReference>
<feature type="transmembrane region" description="Helical" evidence="1">
    <location>
        <begin position="21"/>
        <end position="42"/>
    </location>
</feature>
<protein>
    <submittedName>
        <fullName evidence="2">ABC transporter permease</fullName>
    </submittedName>
</protein>
<dbReference type="PANTHER" id="PTHR37305">
    <property type="entry name" value="INTEGRAL MEMBRANE PROTEIN-RELATED"/>
    <property type="match status" value="1"/>
</dbReference>
<dbReference type="RefSeq" id="WP_382353888.1">
    <property type="nucleotide sequence ID" value="NZ_JBHSMC010000021.1"/>
</dbReference>
<dbReference type="InterPro" id="IPR025699">
    <property type="entry name" value="ABC2_memb-like"/>
</dbReference>
<feature type="transmembrane region" description="Helical" evidence="1">
    <location>
        <begin position="119"/>
        <end position="140"/>
    </location>
</feature>
<feature type="transmembrane region" description="Helical" evidence="1">
    <location>
        <begin position="230"/>
        <end position="250"/>
    </location>
</feature>
<feature type="transmembrane region" description="Helical" evidence="1">
    <location>
        <begin position="68"/>
        <end position="87"/>
    </location>
</feature>
<keyword evidence="1" id="KW-0812">Transmembrane</keyword>
<evidence type="ECO:0000313" key="2">
    <source>
        <dbReference type="EMBL" id="MFC5466214.1"/>
    </source>
</evidence>
<accession>A0ABW0LJY4</accession>
<gene>
    <name evidence="2" type="ORF">ACFPM4_15890</name>
</gene>
<feature type="transmembrane region" description="Helical" evidence="1">
    <location>
        <begin position="182"/>
        <end position="202"/>
    </location>
</feature>
<reference evidence="3" key="1">
    <citation type="journal article" date="2019" name="Int. J. Syst. Evol. Microbiol.">
        <title>The Global Catalogue of Microorganisms (GCM) 10K type strain sequencing project: providing services to taxonomists for standard genome sequencing and annotation.</title>
        <authorList>
            <consortium name="The Broad Institute Genomics Platform"/>
            <consortium name="The Broad Institute Genome Sequencing Center for Infectious Disease"/>
            <person name="Wu L."/>
            <person name="Ma J."/>
        </authorList>
    </citation>
    <scope>NUCLEOTIDE SEQUENCE [LARGE SCALE GENOMIC DNA]</scope>
    <source>
        <strain evidence="3">CGMCC 1.12237</strain>
    </source>
</reference>
<dbReference type="EMBL" id="JBHSMC010000021">
    <property type="protein sequence ID" value="MFC5466214.1"/>
    <property type="molecule type" value="Genomic_DNA"/>
</dbReference>
<evidence type="ECO:0000256" key="1">
    <source>
        <dbReference type="SAM" id="Phobius"/>
    </source>
</evidence>
<organism evidence="2 3">
    <name type="scientific">Lederbergia graminis</name>
    <dbReference type="NCBI Taxonomy" id="735518"/>
    <lineage>
        <taxon>Bacteria</taxon>
        <taxon>Bacillati</taxon>
        <taxon>Bacillota</taxon>
        <taxon>Bacilli</taxon>
        <taxon>Bacillales</taxon>
        <taxon>Bacillaceae</taxon>
        <taxon>Lederbergia</taxon>
    </lineage>
</organism>
<keyword evidence="3" id="KW-1185">Reference proteome</keyword>
<feature type="transmembrane region" description="Helical" evidence="1">
    <location>
        <begin position="152"/>
        <end position="175"/>
    </location>
</feature>